<dbReference type="InterPro" id="IPR027417">
    <property type="entry name" value="P-loop_NTPase"/>
</dbReference>
<evidence type="ECO:0000313" key="15">
    <source>
        <dbReference type="EMBL" id="KAH6833764.1"/>
    </source>
</evidence>
<reference evidence="15 16" key="1">
    <citation type="journal article" date="2021" name="Nat. Commun.">
        <title>Incipient diploidization of the medicinal plant Perilla within 10,000 years.</title>
        <authorList>
            <person name="Zhang Y."/>
            <person name="Shen Q."/>
            <person name="Leng L."/>
            <person name="Zhang D."/>
            <person name="Chen S."/>
            <person name="Shi Y."/>
            <person name="Ning Z."/>
            <person name="Chen S."/>
        </authorList>
    </citation>
    <scope>NUCLEOTIDE SEQUENCE [LARGE SCALE GENOMIC DNA]</scope>
    <source>
        <strain evidence="16">cv. PC099</strain>
    </source>
</reference>
<dbReference type="InterPro" id="IPR027640">
    <property type="entry name" value="Kinesin-like_fam"/>
</dbReference>
<evidence type="ECO:0000256" key="11">
    <source>
        <dbReference type="PROSITE-ProRule" id="PRU00283"/>
    </source>
</evidence>
<dbReference type="Pfam" id="PF00225">
    <property type="entry name" value="Kinesin"/>
    <property type="match status" value="1"/>
</dbReference>
<evidence type="ECO:0000256" key="3">
    <source>
        <dbReference type="ARBA" id="ARBA00022701"/>
    </source>
</evidence>
<dbReference type="SMART" id="SM00129">
    <property type="entry name" value="KISc"/>
    <property type="match status" value="1"/>
</dbReference>
<evidence type="ECO:0000256" key="8">
    <source>
        <dbReference type="ARBA" id="ARBA00023212"/>
    </source>
</evidence>
<feature type="region of interest" description="Disordered" evidence="13">
    <location>
        <begin position="599"/>
        <end position="634"/>
    </location>
</feature>
<dbReference type="PRINTS" id="PR00380">
    <property type="entry name" value="KINESINHEAVY"/>
</dbReference>
<dbReference type="GO" id="GO:0000919">
    <property type="term" value="P:cell plate assembly"/>
    <property type="evidence" value="ECO:0007669"/>
    <property type="project" value="UniProtKB-ARBA"/>
</dbReference>
<dbReference type="Pfam" id="PF11995">
    <property type="entry name" value="DUF3490"/>
    <property type="match status" value="1"/>
</dbReference>
<dbReference type="GO" id="GO:0009524">
    <property type="term" value="C:phragmoplast"/>
    <property type="evidence" value="ECO:0007669"/>
    <property type="project" value="UniProtKB-SubCell"/>
</dbReference>
<evidence type="ECO:0000256" key="2">
    <source>
        <dbReference type="ARBA" id="ARBA00007310"/>
    </source>
</evidence>
<dbReference type="InterPro" id="IPR036961">
    <property type="entry name" value="Kinesin_motor_dom_sf"/>
</dbReference>
<evidence type="ECO:0000256" key="13">
    <source>
        <dbReference type="SAM" id="MobiDB-lite"/>
    </source>
</evidence>
<evidence type="ECO:0000256" key="6">
    <source>
        <dbReference type="ARBA" id="ARBA00023054"/>
    </source>
</evidence>
<comment type="subcellular location">
    <subcellularLocation>
        <location evidence="10">Cytoplasm</location>
        <location evidence="10">Cytoskeleton</location>
        <location evidence="10">Phragmoplast</location>
    </subcellularLocation>
    <subcellularLocation>
        <location evidence="1">Nucleus</location>
    </subcellularLocation>
</comment>
<organism evidence="15 16">
    <name type="scientific">Perilla frutescens var. hirtella</name>
    <name type="common">Perilla citriodora</name>
    <name type="synonym">Perilla setoyensis</name>
    <dbReference type="NCBI Taxonomy" id="608512"/>
    <lineage>
        <taxon>Eukaryota</taxon>
        <taxon>Viridiplantae</taxon>
        <taxon>Streptophyta</taxon>
        <taxon>Embryophyta</taxon>
        <taxon>Tracheophyta</taxon>
        <taxon>Spermatophyta</taxon>
        <taxon>Magnoliopsida</taxon>
        <taxon>eudicotyledons</taxon>
        <taxon>Gunneridae</taxon>
        <taxon>Pentapetalae</taxon>
        <taxon>asterids</taxon>
        <taxon>lamiids</taxon>
        <taxon>Lamiales</taxon>
        <taxon>Lamiaceae</taxon>
        <taxon>Nepetoideae</taxon>
        <taxon>Elsholtzieae</taxon>
        <taxon>Perilla</taxon>
    </lineage>
</organism>
<protein>
    <recommendedName>
        <fullName evidence="14">Kinesin motor domain-containing protein</fullName>
    </recommendedName>
</protein>
<keyword evidence="9" id="KW-0539">Nucleus</keyword>
<keyword evidence="6 12" id="KW-0175">Coiled coil</keyword>
<gene>
    <name evidence="15" type="ORF">C2S53_009773</name>
</gene>
<dbReference type="GO" id="GO:0005634">
    <property type="term" value="C:nucleus"/>
    <property type="evidence" value="ECO:0007669"/>
    <property type="project" value="UniProtKB-SubCell"/>
</dbReference>
<dbReference type="AlphaFoldDB" id="A0AAD4JI82"/>
<evidence type="ECO:0000256" key="5">
    <source>
        <dbReference type="ARBA" id="ARBA00022840"/>
    </source>
</evidence>
<keyword evidence="7 11" id="KW-0505">Motor protein</keyword>
<evidence type="ECO:0000313" key="16">
    <source>
        <dbReference type="Proteomes" id="UP001190926"/>
    </source>
</evidence>
<dbReference type="PANTHER" id="PTHR47968">
    <property type="entry name" value="CENTROMERE PROTEIN E"/>
    <property type="match status" value="1"/>
</dbReference>
<feature type="compositionally biased region" description="Basic and acidic residues" evidence="13">
    <location>
        <begin position="607"/>
        <end position="634"/>
    </location>
</feature>
<dbReference type="GO" id="GO:0005874">
    <property type="term" value="C:microtubule"/>
    <property type="evidence" value="ECO:0007669"/>
    <property type="project" value="UniProtKB-KW"/>
</dbReference>
<keyword evidence="8" id="KW-0206">Cytoskeleton</keyword>
<dbReference type="GO" id="GO:0005524">
    <property type="term" value="F:ATP binding"/>
    <property type="evidence" value="ECO:0007669"/>
    <property type="project" value="UniProtKB-UniRule"/>
</dbReference>
<evidence type="ECO:0000259" key="14">
    <source>
        <dbReference type="PROSITE" id="PS50067"/>
    </source>
</evidence>
<keyword evidence="4 11" id="KW-0547">Nucleotide-binding</keyword>
<dbReference type="InterPro" id="IPR001752">
    <property type="entry name" value="Kinesin_motor_dom"/>
</dbReference>
<keyword evidence="8" id="KW-0963">Cytoplasm</keyword>
<feature type="binding site" evidence="11">
    <location>
        <begin position="106"/>
        <end position="113"/>
    </location>
    <ligand>
        <name>ATP</name>
        <dbReference type="ChEBI" id="CHEBI:30616"/>
    </ligand>
</feature>
<keyword evidence="16" id="KW-1185">Reference proteome</keyword>
<name>A0AAD4JI82_PERFH</name>
<keyword evidence="5 11" id="KW-0067">ATP-binding</keyword>
<dbReference type="Proteomes" id="UP001190926">
    <property type="component" value="Unassembled WGS sequence"/>
</dbReference>
<feature type="domain" description="Kinesin motor" evidence="14">
    <location>
        <begin position="17"/>
        <end position="342"/>
    </location>
</feature>
<feature type="coiled-coil region" evidence="12">
    <location>
        <begin position="388"/>
        <end position="415"/>
    </location>
</feature>
<accession>A0AAD4JI82</accession>
<comment type="caution">
    <text evidence="15">The sequence shown here is derived from an EMBL/GenBank/DDBJ whole genome shotgun (WGS) entry which is preliminary data.</text>
</comment>
<dbReference type="EMBL" id="SDAM02000055">
    <property type="protein sequence ID" value="KAH6833764.1"/>
    <property type="molecule type" value="Genomic_DNA"/>
</dbReference>
<comment type="similarity">
    <text evidence="2">Belongs to the TRAFAC class myosin-kinesin ATPase superfamily. Kinesin family. KIN-7 subfamily.</text>
</comment>
<dbReference type="PANTHER" id="PTHR47968:SF55">
    <property type="entry name" value="KINESIN-LIKE PROTEIN KIN-7H"/>
    <property type="match status" value="1"/>
</dbReference>
<keyword evidence="3" id="KW-0493">Microtubule</keyword>
<evidence type="ECO:0000256" key="12">
    <source>
        <dbReference type="SAM" id="Coils"/>
    </source>
</evidence>
<sequence>MGTVEGGEVVVRGNEERIYVSVRLRPLNGKEILRHDVSDWECINDNTIVYKNANLSASERSMYPTAYTFDKVFRPNCSTREVYEKAAKDVAISVVGGLNSSVFAYGQTSSGKTFTMTGITEYAIADIYDYIQKHPEREFMLKFSALEIYNESVRDLLSVDSTPLRLLDDPERGTVVEKLTEETIRDWDHVLQLLSVCEAERQIGETSLNEVSSRSHQIIRLTVESSSREFLGRENASALAAAVNFVDLAGSERASQALSAGTRLKEGCHINRSLLTLGTVIRKLSKGRGGHIPYRDSKLTRILQTSLGGNARTAIICTMSPARIHVEQSRNTLLFASCAKEVTTNAHVNVVMSDKALVKYLQRELARLESELRSPQSAVSPSNFSVILNEKDVQIAKLEEKINDLILQRDVAQSQVKDLLEILGDDASLTRVGLGHYPHLRVLRSPDRGITEDMMDPHSSYNDGRTCSAGHSRTSSEGQIVTVPYFDENSVHSDGSPMILIPNFGDSYSDRGWEEIEKQSNGTSEDLCREVRCIETEEMSSKVATDCNSVCSEENTEFPQVKVYVNRHAQTMESPLTPFENDRVFKSSPVENDCAMNEDIGSGVVPSKEHQGLVPESLKEEKESSPLPPKREREVSSIQLLNFPSLSTHELEKDSSECRSFKLTKSRSCRARISGSTPPWFKMMDFSENTSSVGSDRGYADCEKKQSPLSFSPFVRNFSRKDSQFSPENTFDIEIDTPDEKLPTAKSGIAETKETTEHPTEDIHIKNQSNETVPEADESPKRNVKDIGLDPILDECRSLSSWPSEFKRLQREIIELWHACNVSLIHRSYFFMLFQGGDPSDAIYMEVEVRRMKFLKDKFSRGENTIVNGQCLTLSLSLKALREERRMLSKRMSKKLSEQERENLFLKWGIGLDTKLRRLQLSYRLFAKTDDMDHIADSALVVAKLVSSLEHGQAHHKELFGLNFTPRRSTRIHSFKRSLISFL</sequence>
<evidence type="ECO:0000256" key="7">
    <source>
        <dbReference type="ARBA" id="ARBA00023175"/>
    </source>
</evidence>
<evidence type="ECO:0000256" key="1">
    <source>
        <dbReference type="ARBA" id="ARBA00004123"/>
    </source>
</evidence>
<dbReference type="GO" id="GO:0008017">
    <property type="term" value="F:microtubule binding"/>
    <property type="evidence" value="ECO:0007669"/>
    <property type="project" value="InterPro"/>
</dbReference>
<dbReference type="GO" id="GO:0007018">
    <property type="term" value="P:microtubule-based movement"/>
    <property type="evidence" value="ECO:0007669"/>
    <property type="project" value="InterPro"/>
</dbReference>
<dbReference type="GO" id="GO:0003777">
    <property type="term" value="F:microtubule motor activity"/>
    <property type="evidence" value="ECO:0007669"/>
    <property type="project" value="InterPro"/>
</dbReference>
<proteinExistence type="inferred from homology"/>
<evidence type="ECO:0000256" key="10">
    <source>
        <dbReference type="ARBA" id="ARBA00060413"/>
    </source>
</evidence>
<dbReference type="CDD" id="cd01374">
    <property type="entry name" value="KISc_CENP_E"/>
    <property type="match status" value="1"/>
</dbReference>
<evidence type="ECO:0000256" key="9">
    <source>
        <dbReference type="ARBA" id="ARBA00023242"/>
    </source>
</evidence>
<dbReference type="FunFam" id="3.40.850.10:FF:000016">
    <property type="entry name" value="Kinesin-like protein"/>
    <property type="match status" value="1"/>
</dbReference>
<dbReference type="Gene3D" id="3.40.850.10">
    <property type="entry name" value="Kinesin motor domain"/>
    <property type="match status" value="1"/>
</dbReference>
<dbReference type="SUPFAM" id="SSF52540">
    <property type="entry name" value="P-loop containing nucleoside triphosphate hydrolases"/>
    <property type="match status" value="1"/>
</dbReference>
<dbReference type="PROSITE" id="PS50067">
    <property type="entry name" value="KINESIN_MOTOR_2"/>
    <property type="match status" value="1"/>
</dbReference>
<dbReference type="InterPro" id="IPR021881">
    <property type="entry name" value="NACK_C"/>
</dbReference>
<evidence type="ECO:0000256" key="4">
    <source>
        <dbReference type="ARBA" id="ARBA00022741"/>
    </source>
</evidence>